<accession>A0A382RHE4</accession>
<dbReference type="EMBL" id="UINC01121749">
    <property type="protein sequence ID" value="SVC97129.1"/>
    <property type="molecule type" value="Genomic_DNA"/>
</dbReference>
<dbReference type="InterPro" id="IPR008987">
    <property type="entry name" value="Baseplate_struct_prot_Gp9/10_N"/>
</dbReference>
<dbReference type="GO" id="GO:0019076">
    <property type="term" value="P:viral release from host cell"/>
    <property type="evidence" value="ECO:0007669"/>
    <property type="project" value="InterPro"/>
</dbReference>
<feature type="non-terminal residue" evidence="2">
    <location>
        <position position="176"/>
    </location>
</feature>
<reference evidence="2" key="1">
    <citation type="submission" date="2018-05" db="EMBL/GenBank/DDBJ databases">
        <authorList>
            <person name="Lanie J.A."/>
            <person name="Ng W.-L."/>
            <person name="Kazmierczak K.M."/>
            <person name="Andrzejewski T.M."/>
            <person name="Davidsen T.M."/>
            <person name="Wayne K.J."/>
            <person name="Tettelin H."/>
            <person name="Glass J.I."/>
            <person name="Rusch D."/>
            <person name="Podicherti R."/>
            <person name="Tsui H.-C.T."/>
            <person name="Winkler M.E."/>
        </authorList>
    </citation>
    <scope>NUCLEOTIDE SEQUENCE</scope>
</reference>
<dbReference type="SUPFAM" id="SSF50017">
    <property type="entry name" value="gp9"/>
    <property type="match status" value="1"/>
</dbReference>
<dbReference type="InterPro" id="IPR036240">
    <property type="entry name" value="Gp9-like_sf"/>
</dbReference>
<evidence type="ECO:0000313" key="2">
    <source>
        <dbReference type="EMBL" id="SVC97129.1"/>
    </source>
</evidence>
<protein>
    <recommendedName>
        <fullName evidence="1">Baseplate structural protein Gp9/Gp10 N-terminal domain-containing protein</fullName>
    </recommendedName>
</protein>
<evidence type="ECO:0000259" key="1">
    <source>
        <dbReference type="Pfam" id="PF07880"/>
    </source>
</evidence>
<name>A0A382RHE4_9ZZZZ</name>
<gene>
    <name evidence="2" type="ORF">METZ01_LOCUS349983</name>
</gene>
<proteinExistence type="predicted"/>
<dbReference type="AlphaFoldDB" id="A0A382RHE4"/>
<dbReference type="Pfam" id="PF07880">
    <property type="entry name" value="T4_gp9_10_N"/>
    <property type="match status" value="1"/>
</dbReference>
<sequence length="176" mass="18191">MAKQDINIGVEGNDGTGDSIRESFRKANENFTELYAVFGQGGQISFRSLSDVPDQLGAYKVPMSNAAGDEILMKSIAGGQGITVDSLANDTITISNTGTIISADTIPSLGGPLNAANQAIANPNISTAAINALNNAHGTTFTIDDLVITRGYSDARYLRSAGGPGASGQIRARSEP</sequence>
<organism evidence="2">
    <name type="scientific">marine metagenome</name>
    <dbReference type="NCBI Taxonomy" id="408172"/>
    <lineage>
        <taxon>unclassified sequences</taxon>
        <taxon>metagenomes</taxon>
        <taxon>ecological metagenomes</taxon>
    </lineage>
</organism>
<feature type="domain" description="Baseplate structural protein Gp9/Gp10 N-terminal" evidence="1">
    <location>
        <begin position="3"/>
        <end position="102"/>
    </location>
</feature>